<dbReference type="EMBL" id="RCDB01000003">
    <property type="protein sequence ID" value="RLK47616.1"/>
    <property type="molecule type" value="Genomic_DNA"/>
</dbReference>
<feature type="domain" description="DUF4429" evidence="1">
    <location>
        <begin position="14"/>
        <end position="108"/>
    </location>
</feature>
<proteinExistence type="predicted"/>
<evidence type="ECO:0000313" key="2">
    <source>
        <dbReference type="EMBL" id="RLK47616.1"/>
    </source>
</evidence>
<name>A0A498BZ53_9MICO</name>
<dbReference type="InterPro" id="IPR027860">
    <property type="entry name" value="DUF4429"/>
</dbReference>
<comment type="caution">
    <text evidence="2">The sequence shown here is derived from an EMBL/GenBank/DDBJ whole genome shotgun (WGS) entry which is preliminary data.</text>
</comment>
<dbReference type="AlphaFoldDB" id="A0A498BZ53"/>
<evidence type="ECO:0000259" key="1">
    <source>
        <dbReference type="Pfam" id="PF14472"/>
    </source>
</evidence>
<gene>
    <name evidence="2" type="ORF">C7474_2208</name>
</gene>
<accession>A0A498BZ53</accession>
<keyword evidence="3" id="KW-1185">Reference proteome</keyword>
<dbReference type="OrthoDB" id="5996503at2"/>
<organism evidence="2 3">
    <name type="scientific">Microbacterium telephonicum</name>
    <dbReference type="NCBI Taxonomy" id="1714841"/>
    <lineage>
        <taxon>Bacteria</taxon>
        <taxon>Bacillati</taxon>
        <taxon>Actinomycetota</taxon>
        <taxon>Actinomycetes</taxon>
        <taxon>Micrococcales</taxon>
        <taxon>Microbacteriaceae</taxon>
        <taxon>Microbacterium</taxon>
    </lineage>
</organism>
<dbReference type="Pfam" id="PF14472">
    <property type="entry name" value="DUF4429"/>
    <property type="match status" value="1"/>
</dbReference>
<sequence>MSETVTANGRNGQVTFDGKTVTIAREGFAARASHGRGEKSIPIRQIAAVQFKPNALTTVGFIQFTVPGEQSSRTSKGGRTMDAAKDENAVLFAKKAEPEFIALRDAVRAAIAEL</sequence>
<protein>
    <submittedName>
        <fullName evidence="2">Uncharacterized protein DUF4429</fullName>
    </submittedName>
</protein>
<evidence type="ECO:0000313" key="3">
    <source>
        <dbReference type="Proteomes" id="UP000273158"/>
    </source>
</evidence>
<dbReference type="RefSeq" id="WP_121059936.1">
    <property type="nucleotide sequence ID" value="NZ_RCDB01000003.1"/>
</dbReference>
<dbReference type="Proteomes" id="UP000273158">
    <property type="component" value="Unassembled WGS sequence"/>
</dbReference>
<reference evidence="2 3" key="1">
    <citation type="journal article" date="2015" name="Stand. Genomic Sci.">
        <title>Genomic Encyclopedia of Bacterial and Archaeal Type Strains, Phase III: the genomes of soil and plant-associated and newly described type strains.</title>
        <authorList>
            <person name="Whitman W.B."/>
            <person name="Woyke T."/>
            <person name="Klenk H.P."/>
            <person name="Zhou Y."/>
            <person name="Lilburn T.G."/>
            <person name="Beck B.J."/>
            <person name="De Vos P."/>
            <person name="Vandamme P."/>
            <person name="Eisen J.A."/>
            <person name="Garrity G."/>
            <person name="Hugenholtz P."/>
            <person name="Kyrpides N.C."/>
        </authorList>
    </citation>
    <scope>NUCLEOTIDE SEQUENCE [LARGE SCALE GENOMIC DNA]</scope>
    <source>
        <strain evidence="2 3">S2T63</strain>
    </source>
</reference>